<keyword evidence="3" id="KW-1185">Reference proteome</keyword>
<reference evidence="2 3" key="1">
    <citation type="submission" date="2015-01" db="EMBL/GenBank/DDBJ databases">
        <title>Draft genome of the acidophilic iron oxidizer Acidithrix ferrooxidans strain Py-F3.</title>
        <authorList>
            <person name="Poehlein A."/>
            <person name="Eisen S."/>
            <person name="Schloemann M."/>
            <person name="Johnson B.D."/>
            <person name="Daniel R."/>
            <person name="Muehling M."/>
        </authorList>
    </citation>
    <scope>NUCLEOTIDE SEQUENCE [LARGE SCALE GENOMIC DNA]</scope>
    <source>
        <strain evidence="2 3">Py-F3</strain>
    </source>
</reference>
<feature type="region of interest" description="Disordered" evidence="1">
    <location>
        <begin position="1"/>
        <end position="29"/>
    </location>
</feature>
<protein>
    <submittedName>
        <fullName evidence="2">Uncharacterized protein</fullName>
    </submittedName>
</protein>
<gene>
    <name evidence="2" type="ORF">AXFE_19740</name>
</gene>
<evidence type="ECO:0000313" key="3">
    <source>
        <dbReference type="Proteomes" id="UP000032360"/>
    </source>
</evidence>
<dbReference type="AlphaFoldDB" id="A0A0D8HGP2"/>
<name>A0A0D8HGP2_9ACTN</name>
<comment type="caution">
    <text evidence="2">The sequence shown here is derived from an EMBL/GenBank/DDBJ whole genome shotgun (WGS) entry which is preliminary data.</text>
</comment>
<evidence type="ECO:0000313" key="2">
    <source>
        <dbReference type="EMBL" id="KJF17165.1"/>
    </source>
</evidence>
<proteinExistence type="predicted"/>
<sequence length="118" mass="12711">MPGSSSASEGRFWRRREIGTNNNHSGLAFAGFTGMATQGLRPFRSRPIWSPKSIGNISAGAPHAHRRSVLGVERIEPDKFGEAREIGVSADDSQAVLDGERGERGVADQVASQVEIDH</sequence>
<organism evidence="2 3">
    <name type="scientific">Acidithrix ferrooxidans</name>
    <dbReference type="NCBI Taxonomy" id="1280514"/>
    <lineage>
        <taxon>Bacteria</taxon>
        <taxon>Bacillati</taxon>
        <taxon>Actinomycetota</taxon>
        <taxon>Acidimicrobiia</taxon>
        <taxon>Acidimicrobiales</taxon>
        <taxon>Acidimicrobiaceae</taxon>
        <taxon>Acidithrix</taxon>
    </lineage>
</organism>
<dbReference type="EMBL" id="JXYS01000062">
    <property type="protein sequence ID" value="KJF17165.1"/>
    <property type="molecule type" value="Genomic_DNA"/>
</dbReference>
<evidence type="ECO:0000256" key="1">
    <source>
        <dbReference type="SAM" id="MobiDB-lite"/>
    </source>
</evidence>
<accession>A0A0D8HGP2</accession>
<dbReference type="Proteomes" id="UP000032360">
    <property type="component" value="Unassembled WGS sequence"/>
</dbReference>